<dbReference type="PROSITE" id="PS50889">
    <property type="entry name" value="S4"/>
    <property type="match status" value="1"/>
</dbReference>
<name>A0ABT7HQY3_9BACT</name>
<dbReference type="InterPro" id="IPR020103">
    <property type="entry name" value="PsdUridine_synth_cat_dom_sf"/>
</dbReference>
<dbReference type="RefSeq" id="WP_284937993.1">
    <property type="nucleotide sequence ID" value="NZ_JANURM010000010.1"/>
</dbReference>
<proteinExistence type="inferred from homology"/>
<organism evidence="6 7">
    <name type="scientific">Campylobacter gastrosuis</name>
    <dbReference type="NCBI Taxonomy" id="2974576"/>
    <lineage>
        <taxon>Bacteria</taxon>
        <taxon>Pseudomonadati</taxon>
        <taxon>Campylobacterota</taxon>
        <taxon>Epsilonproteobacteria</taxon>
        <taxon>Campylobacterales</taxon>
        <taxon>Campylobacteraceae</taxon>
        <taxon>Campylobacter</taxon>
    </lineage>
</organism>
<dbReference type="Gene3D" id="3.30.70.580">
    <property type="entry name" value="Pseudouridine synthase I, catalytic domain, N-terminal subdomain"/>
    <property type="match status" value="1"/>
</dbReference>
<keyword evidence="7" id="KW-1185">Reference proteome</keyword>
<evidence type="ECO:0000313" key="6">
    <source>
        <dbReference type="EMBL" id="MDL0089326.1"/>
    </source>
</evidence>
<dbReference type="PANTHER" id="PTHR47683:SF2">
    <property type="entry name" value="RNA-BINDING S4 DOMAIN-CONTAINING PROTEIN"/>
    <property type="match status" value="1"/>
</dbReference>
<evidence type="ECO:0000256" key="3">
    <source>
        <dbReference type="PROSITE-ProRule" id="PRU00182"/>
    </source>
</evidence>
<dbReference type="InterPro" id="IPR036986">
    <property type="entry name" value="S4_RNA-bd_sf"/>
</dbReference>
<protein>
    <recommendedName>
        <fullName evidence="4">Pseudouridine synthase</fullName>
        <ecNumber evidence="4">5.4.99.-</ecNumber>
    </recommendedName>
</protein>
<gene>
    <name evidence="6" type="ORF">NYG85_08110</name>
</gene>
<dbReference type="InterPro" id="IPR020094">
    <property type="entry name" value="TruA/RsuA/RluB/E/F_N"/>
</dbReference>
<evidence type="ECO:0000256" key="2">
    <source>
        <dbReference type="ARBA" id="ARBA00023235"/>
    </source>
</evidence>
<dbReference type="CDD" id="cd00165">
    <property type="entry name" value="S4"/>
    <property type="match status" value="1"/>
</dbReference>
<dbReference type="EMBL" id="JANURM010000010">
    <property type="protein sequence ID" value="MDL0089326.1"/>
    <property type="molecule type" value="Genomic_DNA"/>
</dbReference>
<dbReference type="Proteomes" id="UP001173801">
    <property type="component" value="Unassembled WGS sequence"/>
</dbReference>
<feature type="domain" description="RNA-binding S4" evidence="5">
    <location>
        <begin position="1"/>
        <end position="61"/>
    </location>
</feature>
<dbReference type="InterPro" id="IPR000748">
    <property type="entry name" value="PsdUridine_synth_RsuA/RluB/E/F"/>
</dbReference>
<dbReference type="PROSITE" id="PS01149">
    <property type="entry name" value="PSI_RSU"/>
    <property type="match status" value="1"/>
</dbReference>
<dbReference type="PANTHER" id="PTHR47683">
    <property type="entry name" value="PSEUDOURIDINE SYNTHASE FAMILY PROTEIN-RELATED"/>
    <property type="match status" value="1"/>
</dbReference>
<dbReference type="SMART" id="SM00363">
    <property type="entry name" value="S4"/>
    <property type="match status" value="1"/>
</dbReference>
<dbReference type="Gene3D" id="3.30.70.1560">
    <property type="entry name" value="Alpha-L RNA-binding motif"/>
    <property type="match status" value="1"/>
</dbReference>
<keyword evidence="2 4" id="KW-0413">Isomerase</keyword>
<evidence type="ECO:0000313" key="7">
    <source>
        <dbReference type="Proteomes" id="UP001173801"/>
    </source>
</evidence>
<dbReference type="NCBIfam" id="TIGR00093">
    <property type="entry name" value="pseudouridine synthase"/>
    <property type="match status" value="1"/>
</dbReference>
<dbReference type="InterPro" id="IPR002942">
    <property type="entry name" value="S4_RNA-bd"/>
</dbReference>
<evidence type="ECO:0000256" key="4">
    <source>
        <dbReference type="RuleBase" id="RU003887"/>
    </source>
</evidence>
<comment type="similarity">
    <text evidence="1 4">Belongs to the pseudouridine synthase RsuA family.</text>
</comment>
<keyword evidence="3" id="KW-0694">RNA-binding</keyword>
<dbReference type="InterPro" id="IPR006145">
    <property type="entry name" value="PsdUridine_synth_RsuA/RluA"/>
</dbReference>
<dbReference type="SUPFAM" id="SSF55120">
    <property type="entry name" value="Pseudouridine synthase"/>
    <property type="match status" value="1"/>
</dbReference>
<dbReference type="SUPFAM" id="SSF55174">
    <property type="entry name" value="Alpha-L RNA-binding motif"/>
    <property type="match status" value="1"/>
</dbReference>
<dbReference type="InterPro" id="IPR018496">
    <property type="entry name" value="PsdUridine_synth_RsuA/RluB_CS"/>
</dbReference>
<reference evidence="6" key="2">
    <citation type="journal article" date="2023" name="Microorganisms">
        <title>Isolation and Genomic Characteristics of Cat-Borne Campylobacter felis sp. nov. and Sheep-Borne Campylobacter ovis sp. nov.</title>
        <authorList>
            <person name="Wang H."/>
            <person name="Li Y."/>
            <person name="Gu Y."/>
            <person name="Zhou G."/>
            <person name="Chen X."/>
            <person name="Zhang X."/>
            <person name="Shao Z."/>
            <person name="Zhang J."/>
            <person name="Zhang M."/>
        </authorList>
    </citation>
    <scope>NUCLEOTIDE SEQUENCE</scope>
    <source>
        <strain evidence="6">PS10</strain>
    </source>
</reference>
<dbReference type="Pfam" id="PF01479">
    <property type="entry name" value="S4"/>
    <property type="match status" value="1"/>
</dbReference>
<comment type="caution">
    <text evidence="6">The sequence shown here is derived from an EMBL/GenBank/DDBJ whole genome shotgun (WGS) entry which is preliminary data.</text>
</comment>
<evidence type="ECO:0000256" key="1">
    <source>
        <dbReference type="ARBA" id="ARBA00008348"/>
    </source>
</evidence>
<sequence>MRLNKFISHNTNYSRREADELVKQGKVSVNNKVVSEFVSVSDDDKIKINGKLVKLKKDFTMIVYHKQKGELVTKKDDRGRKTIYDNLPRGFSKFVSIGRLDYASEGLLLLTDAPAIATALMNSDIEREYYLKIKGEINEEVKTAMREGFFAADATKGAHAKTAIKSMEFAPFVSFEIFGSSGGYTKLRVMINEGKNRELRRFFGYFDLEVMDLKRVSFGRVDLGMLKEGKWRYFEKSEYDDLRDFLKVNNVRY</sequence>
<evidence type="ECO:0000259" key="5">
    <source>
        <dbReference type="SMART" id="SM00363"/>
    </source>
</evidence>
<dbReference type="InterPro" id="IPR050343">
    <property type="entry name" value="RsuA_PseudoU_synthase"/>
</dbReference>
<dbReference type="Pfam" id="PF00849">
    <property type="entry name" value="PseudoU_synth_2"/>
    <property type="match status" value="1"/>
</dbReference>
<reference evidence="6" key="1">
    <citation type="submission" date="2022-08" db="EMBL/GenBank/DDBJ databases">
        <authorList>
            <person name="Wang H."/>
        </authorList>
    </citation>
    <scope>NUCLEOTIDE SEQUENCE</scope>
    <source>
        <strain evidence="6">PS10</strain>
    </source>
</reference>
<accession>A0ABT7HQY3</accession>
<dbReference type="InterPro" id="IPR042092">
    <property type="entry name" value="PsdUridine_s_RsuA/RluB/E/F_cat"/>
</dbReference>
<dbReference type="EC" id="5.4.99.-" evidence="4"/>
<dbReference type="Gene3D" id="3.10.290.10">
    <property type="entry name" value="RNA-binding S4 domain"/>
    <property type="match status" value="1"/>
</dbReference>